<reference evidence="4 5" key="1">
    <citation type="submission" date="2016-03" db="EMBL/GenBank/DDBJ databases">
        <title>Draft genome sequence of the Fonsecaea monophora CBS 269.37.</title>
        <authorList>
            <person name="Bombassaro A."/>
            <person name="Vinicius W.A."/>
            <person name="De Hoog S."/>
            <person name="Sun J."/>
            <person name="Souza E.M."/>
            <person name="Raittz R.T."/>
            <person name="Costa F."/>
            <person name="Leao A.C."/>
            <person name="Tadra-Sfeir M.Z."/>
            <person name="Baura V."/>
            <person name="Balsanelli E."/>
            <person name="Pedrosa F.O."/>
            <person name="Moreno L.F."/>
            <person name="Steffens M.B."/>
            <person name="Xi L."/>
            <person name="Bocca A.L."/>
            <person name="Felipe M.S."/>
            <person name="Teixeira M."/>
            <person name="Telles Filho F.Q."/>
            <person name="Azevedo C.M."/>
            <person name="Gomes R."/>
            <person name="Vicente V.A."/>
        </authorList>
    </citation>
    <scope>NUCLEOTIDE SEQUENCE [LARGE SCALE GENOMIC DNA]</scope>
    <source>
        <strain evidence="4 5">CBS 269.37</strain>
    </source>
</reference>
<comment type="caution">
    <text evidence="4">The sequence shown here is derived from an EMBL/GenBank/DDBJ whole genome shotgun (WGS) entry which is preliminary data.</text>
</comment>
<evidence type="ECO:0000313" key="5">
    <source>
        <dbReference type="Proteomes" id="UP000077002"/>
    </source>
</evidence>
<dbReference type="RefSeq" id="XP_022508288.1">
    <property type="nucleotide sequence ID" value="XM_022659435.1"/>
</dbReference>
<evidence type="ECO:0000256" key="1">
    <source>
        <dbReference type="ARBA" id="ARBA00023002"/>
    </source>
</evidence>
<dbReference type="OrthoDB" id="2735536at2759"/>
<accession>A0A177EXJ6</accession>
<sequence>MAGKIVKAMHAQINGLSQGYNSISTPKASVVISMNSHTTLLTGGSGFVGATVLDELLAQNHNVVLAVRSPSSAESLLSNNPSWPASKIAVHAVPDFTVPGAFDSVFQEHPEIEYIVHVAAPMVDMPDSTSFEESFEKPSVLGNLGLLRSAKLYGKNVKAVSVTGSLNAITLGDQEDIKSRVFGNGEWLPLGREAAVEANSNYISYCVGKKLAEQALWKFVEEEKPAFTVTNFMPPLIFGPMLQKVAGVEKINFSDGLIYAIMNSKNSESGKVPATAFPGCIDVRDLAKIQIRALTNPGAANKRFVVGHPMIFNQIADVLRKESALNISDRIGEDNDEGSSLTLPRLDTRDVDEVFKFEWTALEVTVRDTAAALLKIEAGRA</sequence>
<dbReference type="PANTHER" id="PTHR10366:SF564">
    <property type="entry name" value="STEROL-4-ALPHA-CARBOXYLATE 3-DEHYDROGENASE, DECARBOXYLATING"/>
    <property type="match status" value="1"/>
</dbReference>
<dbReference type="InterPro" id="IPR036291">
    <property type="entry name" value="NAD(P)-bd_dom_sf"/>
</dbReference>
<dbReference type="InterPro" id="IPR001509">
    <property type="entry name" value="Epimerase_deHydtase"/>
</dbReference>
<name>A0A177EXJ6_9EURO</name>
<dbReference type="PANTHER" id="PTHR10366">
    <property type="entry name" value="NAD DEPENDENT EPIMERASE/DEHYDRATASE"/>
    <property type="match status" value="1"/>
</dbReference>
<keyword evidence="5" id="KW-1185">Reference proteome</keyword>
<dbReference type="InterPro" id="IPR057326">
    <property type="entry name" value="KR_dom"/>
</dbReference>
<protein>
    <recommendedName>
        <fullName evidence="3">Ketoreductase domain-containing protein</fullName>
    </recommendedName>
</protein>
<comment type="similarity">
    <text evidence="2">Belongs to the NAD(P)-dependent epimerase/dehydratase family. Dihydroflavonol-4-reductase subfamily.</text>
</comment>
<proteinExistence type="inferred from homology"/>
<evidence type="ECO:0000313" key="4">
    <source>
        <dbReference type="EMBL" id="OAG36336.1"/>
    </source>
</evidence>
<dbReference type="Gene3D" id="3.40.50.720">
    <property type="entry name" value="NAD(P)-binding Rossmann-like Domain"/>
    <property type="match status" value="1"/>
</dbReference>
<dbReference type="InterPro" id="IPR050425">
    <property type="entry name" value="NAD(P)_dehydrat-like"/>
</dbReference>
<keyword evidence="1" id="KW-0560">Oxidoreductase</keyword>
<organism evidence="4 5">
    <name type="scientific">Fonsecaea monophora</name>
    <dbReference type="NCBI Taxonomy" id="254056"/>
    <lineage>
        <taxon>Eukaryota</taxon>
        <taxon>Fungi</taxon>
        <taxon>Dikarya</taxon>
        <taxon>Ascomycota</taxon>
        <taxon>Pezizomycotina</taxon>
        <taxon>Eurotiomycetes</taxon>
        <taxon>Chaetothyriomycetidae</taxon>
        <taxon>Chaetothyriales</taxon>
        <taxon>Herpotrichiellaceae</taxon>
        <taxon>Fonsecaea</taxon>
    </lineage>
</organism>
<feature type="domain" description="Ketoreductase" evidence="3">
    <location>
        <begin position="37"/>
        <end position="190"/>
    </location>
</feature>
<dbReference type="GO" id="GO:0016616">
    <property type="term" value="F:oxidoreductase activity, acting on the CH-OH group of donors, NAD or NADP as acceptor"/>
    <property type="evidence" value="ECO:0007669"/>
    <property type="project" value="TreeGrafter"/>
</dbReference>
<dbReference type="Proteomes" id="UP000077002">
    <property type="component" value="Unassembled WGS sequence"/>
</dbReference>
<dbReference type="AlphaFoldDB" id="A0A177EXJ6"/>
<evidence type="ECO:0000256" key="2">
    <source>
        <dbReference type="ARBA" id="ARBA00023445"/>
    </source>
</evidence>
<gene>
    <name evidence="4" type="ORF">AYO21_09501</name>
</gene>
<dbReference type="Pfam" id="PF01370">
    <property type="entry name" value="Epimerase"/>
    <property type="match status" value="1"/>
</dbReference>
<dbReference type="SUPFAM" id="SSF51735">
    <property type="entry name" value="NAD(P)-binding Rossmann-fold domains"/>
    <property type="match status" value="1"/>
</dbReference>
<dbReference type="EMBL" id="LVKK01000094">
    <property type="protein sequence ID" value="OAG36336.1"/>
    <property type="molecule type" value="Genomic_DNA"/>
</dbReference>
<dbReference type="GeneID" id="34604635"/>
<dbReference type="SMART" id="SM00822">
    <property type="entry name" value="PKS_KR"/>
    <property type="match status" value="1"/>
</dbReference>
<evidence type="ECO:0000259" key="3">
    <source>
        <dbReference type="SMART" id="SM00822"/>
    </source>
</evidence>